<protein>
    <recommendedName>
        <fullName evidence="7">ATP-dependent RNA helicase</fullName>
        <ecNumber evidence="7">3.6.4.13</ecNumber>
    </recommendedName>
</protein>
<evidence type="ECO:0000256" key="5">
    <source>
        <dbReference type="ARBA" id="ARBA00022884"/>
    </source>
</evidence>
<proteinExistence type="inferred from homology"/>
<organism evidence="12">
    <name type="scientific">Pseudo-nitzschia australis</name>
    <dbReference type="NCBI Taxonomy" id="44445"/>
    <lineage>
        <taxon>Eukaryota</taxon>
        <taxon>Sar</taxon>
        <taxon>Stramenopiles</taxon>
        <taxon>Ochrophyta</taxon>
        <taxon>Bacillariophyta</taxon>
        <taxon>Bacillariophyceae</taxon>
        <taxon>Bacillariophycidae</taxon>
        <taxon>Bacillariales</taxon>
        <taxon>Bacillariaceae</taxon>
        <taxon>Pseudo-nitzschia</taxon>
    </lineage>
</organism>
<feature type="region of interest" description="Disordered" evidence="8">
    <location>
        <begin position="235"/>
        <end position="278"/>
    </location>
</feature>
<feature type="domain" description="Helicase C-terminal" evidence="10">
    <location>
        <begin position="389"/>
        <end position="611"/>
    </location>
</feature>
<evidence type="ECO:0000259" key="9">
    <source>
        <dbReference type="PROSITE" id="PS51192"/>
    </source>
</evidence>
<evidence type="ECO:0000256" key="3">
    <source>
        <dbReference type="ARBA" id="ARBA00022806"/>
    </source>
</evidence>
<name>A0A7S4EQE1_9STRA</name>
<accession>A0A7S4EQE1</accession>
<dbReference type="InterPro" id="IPR014014">
    <property type="entry name" value="RNA_helicase_DEAD_Q_motif"/>
</dbReference>
<dbReference type="SMART" id="SM00490">
    <property type="entry name" value="HELICc"/>
    <property type="match status" value="1"/>
</dbReference>
<dbReference type="Gene3D" id="3.40.50.300">
    <property type="entry name" value="P-loop containing nucleotide triphosphate hydrolases"/>
    <property type="match status" value="2"/>
</dbReference>
<evidence type="ECO:0000313" key="12">
    <source>
        <dbReference type="EMBL" id="CAE0728188.1"/>
    </source>
</evidence>
<dbReference type="InterPro" id="IPR027417">
    <property type="entry name" value="P-loop_NTPase"/>
</dbReference>
<evidence type="ECO:0000256" key="1">
    <source>
        <dbReference type="ARBA" id="ARBA00022741"/>
    </source>
</evidence>
<dbReference type="AlphaFoldDB" id="A0A7S4EQE1"/>
<dbReference type="SMART" id="SM00487">
    <property type="entry name" value="DEXDc"/>
    <property type="match status" value="1"/>
</dbReference>
<keyword evidence="2 7" id="KW-0378">Hydrolase</keyword>
<dbReference type="EMBL" id="HBIX01031662">
    <property type="protein sequence ID" value="CAE0728188.1"/>
    <property type="molecule type" value="Transcribed_RNA"/>
</dbReference>
<gene>
    <name evidence="12" type="ORF">PAUS00366_LOCUS20972</name>
</gene>
<comment type="domain">
    <text evidence="7">The Q motif is unique to and characteristic of the DEAD box family of RNA helicases and controls ATP binding and hydrolysis.</text>
</comment>
<dbReference type="SUPFAM" id="SSF52540">
    <property type="entry name" value="P-loop containing nucleoside triphosphate hydrolases"/>
    <property type="match status" value="1"/>
</dbReference>
<dbReference type="Pfam" id="PF00271">
    <property type="entry name" value="Helicase_C"/>
    <property type="match status" value="1"/>
</dbReference>
<dbReference type="PROSITE" id="PS51194">
    <property type="entry name" value="HELICASE_CTER"/>
    <property type="match status" value="1"/>
</dbReference>
<comment type="similarity">
    <text evidence="7">Belongs to the DEAD box helicase family.</text>
</comment>
<feature type="short sequence motif" description="Q motif" evidence="6">
    <location>
        <begin position="54"/>
        <end position="82"/>
    </location>
</feature>
<dbReference type="GO" id="GO:0005524">
    <property type="term" value="F:ATP binding"/>
    <property type="evidence" value="ECO:0007669"/>
    <property type="project" value="UniProtKB-UniRule"/>
</dbReference>
<evidence type="ECO:0000256" key="8">
    <source>
        <dbReference type="SAM" id="MobiDB-lite"/>
    </source>
</evidence>
<dbReference type="InterPro" id="IPR014001">
    <property type="entry name" value="Helicase_ATP-bd"/>
</dbReference>
<evidence type="ECO:0000256" key="7">
    <source>
        <dbReference type="RuleBase" id="RU365068"/>
    </source>
</evidence>
<dbReference type="PROSITE" id="PS51195">
    <property type="entry name" value="Q_MOTIF"/>
    <property type="match status" value="1"/>
</dbReference>
<dbReference type="InterPro" id="IPR001650">
    <property type="entry name" value="Helicase_C-like"/>
</dbReference>
<evidence type="ECO:0000259" key="10">
    <source>
        <dbReference type="PROSITE" id="PS51194"/>
    </source>
</evidence>
<dbReference type="GO" id="GO:0016787">
    <property type="term" value="F:hydrolase activity"/>
    <property type="evidence" value="ECO:0007669"/>
    <property type="project" value="UniProtKB-KW"/>
</dbReference>
<keyword evidence="1 7" id="KW-0547">Nucleotide-binding</keyword>
<feature type="region of interest" description="Disordered" evidence="8">
    <location>
        <begin position="438"/>
        <end position="463"/>
    </location>
</feature>
<dbReference type="GO" id="GO:0003724">
    <property type="term" value="F:RNA helicase activity"/>
    <property type="evidence" value="ECO:0007669"/>
    <property type="project" value="UniProtKB-EC"/>
</dbReference>
<dbReference type="InterPro" id="IPR011545">
    <property type="entry name" value="DEAD/DEAH_box_helicase_dom"/>
</dbReference>
<keyword evidence="3 7" id="KW-0347">Helicase</keyword>
<evidence type="ECO:0000259" key="11">
    <source>
        <dbReference type="PROSITE" id="PS51195"/>
    </source>
</evidence>
<reference evidence="12" key="1">
    <citation type="submission" date="2021-01" db="EMBL/GenBank/DDBJ databases">
        <authorList>
            <person name="Corre E."/>
            <person name="Pelletier E."/>
            <person name="Niang G."/>
            <person name="Scheremetjew M."/>
            <person name="Finn R."/>
            <person name="Kale V."/>
            <person name="Holt S."/>
            <person name="Cochrane G."/>
            <person name="Meng A."/>
            <person name="Brown T."/>
            <person name="Cohen L."/>
        </authorList>
    </citation>
    <scope>NUCLEOTIDE SEQUENCE</scope>
    <source>
        <strain evidence="12">10249 10 AB</strain>
    </source>
</reference>
<feature type="compositionally biased region" description="Basic residues" evidence="8">
    <location>
        <begin position="451"/>
        <end position="462"/>
    </location>
</feature>
<dbReference type="GO" id="GO:0003723">
    <property type="term" value="F:RNA binding"/>
    <property type="evidence" value="ECO:0007669"/>
    <property type="project" value="UniProtKB-UniRule"/>
</dbReference>
<comment type="catalytic activity">
    <reaction evidence="7">
        <text>ATP + H2O = ADP + phosphate + H(+)</text>
        <dbReference type="Rhea" id="RHEA:13065"/>
        <dbReference type="ChEBI" id="CHEBI:15377"/>
        <dbReference type="ChEBI" id="CHEBI:15378"/>
        <dbReference type="ChEBI" id="CHEBI:30616"/>
        <dbReference type="ChEBI" id="CHEBI:43474"/>
        <dbReference type="ChEBI" id="CHEBI:456216"/>
        <dbReference type="EC" id="3.6.4.13"/>
    </reaction>
</comment>
<evidence type="ECO:0000256" key="2">
    <source>
        <dbReference type="ARBA" id="ARBA00022801"/>
    </source>
</evidence>
<dbReference type="Pfam" id="PF00270">
    <property type="entry name" value="DEAD"/>
    <property type="match status" value="1"/>
</dbReference>
<keyword evidence="5 7" id="KW-0694">RNA-binding</keyword>
<evidence type="ECO:0000256" key="4">
    <source>
        <dbReference type="ARBA" id="ARBA00022840"/>
    </source>
</evidence>
<dbReference type="PANTHER" id="PTHR24031">
    <property type="entry name" value="RNA HELICASE"/>
    <property type="match status" value="1"/>
</dbReference>
<dbReference type="PROSITE" id="PS51192">
    <property type="entry name" value="HELICASE_ATP_BIND_1"/>
    <property type="match status" value="1"/>
</dbReference>
<feature type="domain" description="DEAD-box RNA helicase Q" evidence="11">
    <location>
        <begin position="54"/>
        <end position="82"/>
    </location>
</feature>
<feature type="domain" description="Helicase ATP-binding" evidence="9">
    <location>
        <begin position="85"/>
        <end position="345"/>
    </location>
</feature>
<comment type="function">
    <text evidence="7">RNA helicase.</text>
</comment>
<sequence>MRSGSLLLYALVAINNNAGRVSSFVPSSLLVGNSPKYAKLFSAVEAVENGSASTSEKLPELFPALSSSLTKLGFSTPTPIQSVSAKRALDLENLLMIAPTGSGKTFSYMLPALEKIVANKQQKEETAGVLQGEGLNTVLVVAPTRELALQLMRDTTSILSNLDSSSNDDDLAVLLAVQGVQMPTPDELNSATVLIGTPKELLHVLSEVRGGSEFLAGDVLSSVILDEVDVLLPNPPKQLRTSLDNAGNARKEKQKGKKYNTPQDERRRQEQKRKFMAAKRSGVEFSADKQIVGPTETLLKMIANRRLYTADGSTPTPYHVLAGSATASRKTLDRLNKALRDAAMDASQTVDIVWNGSVSPCRPEVSESTESEEESQQGHTIRAVTVPSQVKHQYIRLEKDMASKPSAVLQAVAKAAEVLKPKRALLFLCGEFQKQKTAAPTKRMVTPQGKQPRRGRQKTLKQKKMEATAAARAKAPDTGLSARKACSGLAHFGIESKPLHVALGLEVNAKGEDDNDEDEAPPFLVTFEGSARGLHLDDIDTVFVVGRPSSAASYLHLAGRVGRSATSADGEVVVRPGNVVSFCTAGSSKELNKWTKQVGGTELEEIILKKA</sequence>
<dbReference type="EC" id="3.6.4.13" evidence="7"/>
<evidence type="ECO:0000256" key="6">
    <source>
        <dbReference type="PROSITE-ProRule" id="PRU00552"/>
    </source>
</evidence>
<keyword evidence="4 7" id="KW-0067">ATP-binding</keyword>